<dbReference type="Pfam" id="PF07591">
    <property type="entry name" value="PT-HINT"/>
    <property type="match status" value="1"/>
</dbReference>
<dbReference type="InterPro" id="IPR037883">
    <property type="entry name" value="Knr4/Smi1-like_sf"/>
</dbReference>
<dbReference type="Proteomes" id="UP000503447">
    <property type="component" value="Chromosome"/>
</dbReference>
<protein>
    <recommendedName>
        <fullName evidence="3">Intein C-terminal splicing domain-containing protein</fullName>
    </recommendedName>
</protein>
<dbReference type="CDD" id="cd00081">
    <property type="entry name" value="Hint"/>
    <property type="match status" value="1"/>
</dbReference>
<reference evidence="2" key="1">
    <citation type="submission" date="2020-05" db="EMBL/GenBank/DDBJ databases">
        <title>Frigoriglobus tundricola gen. nov., sp. nov., a psychrotolerant cellulolytic planctomycete of the family Gemmataceae with two divergent copies of 16S rRNA gene.</title>
        <authorList>
            <person name="Kulichevskaya I.S."/>
            <person name="Ivanova A.A."/>
            <person name="Naumoff D.G."/>
            <person name="Beletsky A.V."/>
            <person name="Rijpstra W.I.C."/>
            <person name="Sinninghe Damste J.S."/>
            <person name="Mardanov A.V."/>
            <person name="Ravin N.V."/>
            <person name="Dedysh S.N."/>
        </authorList>
    </citation>
    <scope>NUCLEOTIDE SEQUENCE [LARGE SCALE GENOMIC DNA]</scope>
    <source>
        <strain evidence="2">PL17</strain>
    </source>
</reference>
<accession>A0A6M5YEU7</accession>
<organism evidence="1 2">
    <name type="scientific">Frigoriglobus tundricola</name>
    <dbReference type="NCBI Taxonomy" id="2774151"/>
    <lineage>
        <taxon>Bacteria</taxon>
        <taxon>Pseudomonadati</taxon>
        <taxon>Planctomycetota</taxon>
        <taxon>Planctomycetia</taxon>
        <taxon>Gemmatales</taxon>
        <taxon>Gemmataceae</taxon>
        <taxon>Frigoriglobus</taxon>
    </lineage>
</organism>
<evidence type="ECO:0000313" key="1">
    <source>
        <dbReference type="EMBL" id="QJW92535.1"/>
    </source>
</evidence>
<proteinExistence type="predicted"/>
<evidence type="ECO:0008006" key="3">
    <source>
        <dbReference type="Google" id="ProtNLM"/>
    </source>
</evidence>
<name>A0A6M5YEU7_9BACT</name>
<dbReference type="Gene3D" id="3.40.1580.10">
    <property type="entry name" value="SMI1/KNR4-like"/>
    <property type="match status" value="1"/>
</dbReference>
<dbReference type="InterPro" id="IPR036844">
    <property type="entry name" value="Hint_dom_sf"/>
</dbReference>
<dbReference type="SUPFAM" id="SSF160631">
    <property type="entry name" value="SMI1/KNR4-like"/>
    <property type="match status" value="1"/>
</dbReference>
<gene>
    <name evidence="1" type="ORF">FTUN_0031</name>
</gene>
<dbReference type="AlphaFoldDB" id="A0A6M5YEU7"/>
<dbReference type="SUPFAM" id="SSF51294">
    <property type="entry name" value="Hedgehog/intein (Hint) domain"/>
    <property type="match status" value="1"/>
</dbReference>
<keyword evidence="2" id="KW-1185">Reference proteome</keyword>
<dbReference type="EMBL" id="CP053452">
    <property type="protein sequence ID" value="QJW92535.1"/>
    <property type="molecule type" value="Genomic_DNA"/>
</dbReference>
<sequence length="238" mass="26390">MYDVGVEGESGPLGATAAHPIWSVDRSAWVPARALQPGERVQAVGRTVQVQRVEERGDEPVFNLEVDADHCYRVGEQGILVHNASFGPGCDPCEKMMLEQSDKAYRNYVTVFGAGELSFEYDIPAPGYSSSPEWDLLQFCKRVAAYFESVADDYENSDLVSRLLYFASSKGKLTFGWDTNDVRSQEDKEYAIYQVSNTEDPVLIATSFSEFIRSVCLASPAADEEMRAFCPAHQLSSP</sequence>
<dbReference type="Gene3D" id="2.170.16.10">
    <property type="entry name" value="Hedgehog/Intein (Hint) domain"/>
    <property type="match status" value="1"/>
</dbReference>
<dbReference type="KEGG" id="ftj:FTUN_0031"/>
<evidence type="ECO:0000313" key="2">
    <source>
        <dbReference type="Proteomes" id="UP000503447"/>
    </source>
</evidence>